<organism evidence="4 5">
    <name type="scientific">Dyadobacter psychrophilus</name>
    <dbReference type="NCBI Taxonomy" id="651661"/>
    <lineage>
        <taxon>Bacteria</taxon>
        <taxon>Pseudomonadati</taxon>
        <taxon>Bacteroidota</taxon>
        <taxon>Cytophagia</taxon>
        <taxon>Cytophagales</taxon>
        <taxon>Spirosomataceae</taxon>
        <taxon>Dyadobacter</taxon>
    </lineage>
</organism>
<dbReference type="InterPro" id="IPR035386">
    <property type="entry name" value="Arm-DNA-bind_5"/>
</dbReference>
<feature type="transmembrane region" description="Helical" evidence="1">
    <location>
        <begin position="228"/>
        <end position="255"/>
    </location>
</feature>
<gene>
    <name evidence="4" type="ORF">SAMN05660293_00726</name>
</gene>
<keyword evidence="5" id="KW-1185">Reference proteome</keyword>
<keyword evidence="1" id="KW-1133">Transmembrane helix</keyword>
<evidence type="ECO:0000259" key="2">
    <source>
        <dbReference type="Pfam" id="PF13102"/>
    </source>
</evidence>
<keyword evidence="1" id="KW-0812">Transmembrane</keyword>
<evidence type="ECO:0000256" key="1">
    <source>
        <dbReference type="SAM" id="Phobius"/>
    </source>
</evidence>
<dbReference type="Pfam" id="PF13102">
    <property type="entry name" value="Phage_int_SAM_5"/>
    <property type="match status" value="1"/>
</dbReference>
<sequence length="327" mass="37740">MLETSFGLIFFLKRPNPELADGMRYVYCRVTVNGVPKDISTKRIWHPSKWSVGAGRATGNKEDTKTLNAYLDTLTSKIYEAKRSLIEANKEVTSEAIKNILLGRTESGKTILPIFREHNDQIAALIGADFAPGTLERYETCLKHTRDFIKWKYQADDFEIKKLDYEFISQYEYAQEIDDWSALLLAEVEEHFDRIKAEVDQSVDTIDKAAAAIKSNQRPVHFSDRKQAFYYGLAQSLPWSVVAIICSILFSWLISTDEEYRERLRIVEAYENAPAYRLLMQNGEIVQDERGNFLKLRPQEKKGDVLIGQEYIFDKKSKEMLIPLGRK</sequence>
<keyword evidence="1" id="KW-0472">Membrane</keyword>
<evidence type="ECO:0000313" key="5">
    <source>
        <dbReference type="Proteomes" id="UP000190897"/>
    </source>
</evidence>
<feature type="domain" description="Arm DNA-binding" evidence="3">
    <location>
        <begin position="19"/>
        <end position="98"/>
    </location>
</feature>
<reference evidence="5" key="1">
    <citation type="submission" date="2017-02" db="EMBL/GenBank/DDBJ databases">
        <authorList>
            <person name="Varghese N."/>
            <person name="Submissions S."/>
        </authorList>
    </citation>
    <scope>NUCLEOTIDE SEQUENCE [LARGE SCALE GENOMIC DNA]</scope>
    <source>
        <strain evidence="5">DSM 22270</strain>
    </source>
</reference>
<accession>A0A1T5BZ38</accession>
<evidence type="ECO:0000259" key="3">
    <source>
        <dbReference type="Pfam" id="PF17293"/>
    </source>
</evidence>
<feature type="domain" description="Phage integrase SAM-like" evidence="2">
    <location>
        <begin position="111"/>
        <end position="173"/>
    </location>
</feature>
<dbReference type="Proteomes" id="UP000190897">
    <property type="component" value="Unassembled WGS sequence"/>
</dbReference>
<dbReference type="InterPro" id="IPR025269">
    <property type="entry name" value="SAM-like_dom"/>
</dbReference>
<dbReference type="RefSeq" id="WP_082213278.1">
    <property type="nucleotide sequence ID" value="NZ_FUZA01000001.1"/>
</dbReference>
<dbReference type="AlphaFoldDB" id="A0A1T5BZ38"/>
<protein>
    <submittedName>
        <fullName evidence="4">Uncharacterized protein</fullName>
    </submittedName>
</protein>
<dbReference type="Pfam" id="PF17293">
    <property type="entry name" value="Arm-DNA-bind_5"/>
    <property type="match status" value="1"/>
</dbReference>
<dbReference type="STRING" id="651661.SAMN05660293_00726"/>
<evidence type="ECO:0000313" key="4">
    <source>
        <dbReference type="EMBL" id="SKB52273.1"/>
    </source>
</evidence>
<dbReference type="EMBL" id="FUZA01000001">
    <property type="protein sequence ID" value="SKB52273.1"/>
    <property type="molecule type" value="Genomic_DNA"/>
</dbReference>
<dbReference type="OrthoDB" id="948026at2"/>
<proteinExistence type="predicted"/>
<name>A0A1T5BZ38_9BACT</name>